<reference evidence="1 2" key="1">
    <citation type="submission" date="2014-04" db="EMBL/GenBank/DDBJ databases">
        <authorList>
            <consortium name="DOE Joint Genome Institute"/>
            <person name="Kuo A."/>
            <person name="Tarkka M."/>
            <person name="Buscot F."/>
            <person name="Kohler A."/>
            <person name="Nagy L.G."/>
            <person name="Floudas D."/>
            <person name="Copeland A."/>
            <person name="Barry K.W."/>
            <person name="Cichocki N."/>
            <person name="Veneault-Fourrey C."/>
            <person name="LaButti K."/>
            <person name="Lindquist E.A."/>
            <person name="Lipzen A."/>
            <person name="Lundell T."/>
            <person name="Morin E."/>
            <person name="Murat C."/>
            <person name="Sun H."/>
            <person name="Tunlid A."/>
            <person name="Henrissat B."/>
            <person name="Grigoriev I.V."/>
            <person name="Hibbett D.S."/>
            <person name="Martin F."/>
            <person name="Nordberg H.P."/>
            <person name="Cantor M.N."/>
            <person name="Hua S.X."/>
        </authorList>
    </citation>
    <scope>NUCLEOTIDE SEQUENCE [LARGE SCALE GENOMIC DNA]</scope>
    <source>
        <strain evidence="1 2">F 1598</strain>
    </source>
</reference>
<dbReference type="Proteomes" id="UP000054166">
    <property type="component" value="Unassembled WGS sequence"/>
</dbReference>
<dbReference type="EMBL" id="KN832970">
    <property type="protein sequence ID" value="KIM91929.1"/>
    <property type="molecule type" value="Genomic_DNA"/>
</dbReference>
<organism evidence="1 2">
    <name type="scientific">Piloderma croceum (strain F 1598)</name>
    <dbReference type="NCBI Taxonomy" id="765440"/>
    <lineage>
        <taxon>Eukaryota</taxon>
        <taxon>Fungi</taxon>
        <taxon>Dikarya</taxon>
        <taxon>Basidiomycota</taxon>
        <taxon>Agaricomycotina</taxon>
        <taxon>Agaricomycetes</taxon>
        <taxon>Agaricomycetidae</taxon>
        <taxon>Atheliales</taxon>
        <taxon>Atheliaceae</taxon>
        <taxon>Piloderma</taxon>
    </lineage>
</organism>
<dbReference type="AlphaFoldDB" id="A0A0C3GJW9"/>
<keyword evidence="2" id="KW-1185">Reference proteome</keyword>
<dbReference type="InParanoid" id="A0A0C3GJW9"/>
<reference evidence="2" key="2">
    <citation type="submission" date="2015-01" db="EMBL/GenBank/DDBJ databases">
        <title>Evolutionary Origins and Diversification of the Mycorrhizal Mutualists.</title>
        <authorList>
            <consortium name="DOE Joint Genome Institute"/>
            <consortium name="Mycorrhizal Genomics Consortium"/>
            <person name="Kohler A."/>
            <person name="Kuo A."/>
            <person name="Nagy L.G."/>
            <person name="Floudas D."/>
            <person name="Copeland A."/>
            <person name="Barry K.W."/>
            <person name="Cichocki N."/>
            <person name="Veneault-Fourrey C."/>
            <person name="LaButti K."/>
            <person name="Lindquist E.A."/>
            <person name="Lipzen A."/>
            <person name="Lundell T."/>
            <person name="Morin E."/>
            <person name="Murat C."/>
            <person name="Riley R."/>
            <person name="Ohm R."/>
            <person name="Sun H."/>
            <person name="Tunlid A."/>
            <person name="Henrissat B."/>
            <person name="Grigoriev I.V."/>
            <person name="Hibbett D.S."/>
            <person name="Martin F."/>
        </authorList>
    </citation>
    <scope>NUCLEOTIDE SEQUENCE [LARGE SCALE GENOMIC DNA]</scope>
    <source>
        <strain evidence="2">F 1598</strain>
    </source>
</reference>
<evidence type="ECO:0000313" key="2">
    <source>
        <dbReference type="Proteomes" id="UP000054166"/>
    </source>
</evidence>
<name>A0A0C3GJW9_PILCF</name>
<sequence length="134" mass="15055">MPQQITDHQNYRLGMSWGTPFADGYGISPTNNQELMELLSGKRRTRYKDRGYTYLDLNTSKTGEGKVVYSLMDLDTTKVSAEWESACQRGEFEVPGLETENMKAETVRFDKGSQLSDPGTRVTLEKSGQMTVGI</sequence>
<accession>A0A0C3GJW9</accession>
<proteinExistence type="predicted"/>
<gene>
    <name evidence="1" type="ORF">PILCRDRAFT_809922</name>
</gene>
<evidence type="ECO:0000313" key="1">
    <source>
        <dbReference type="EMBL" id="KIM91929.1"/>
    </source>
</evidence>
<protein>
    <submittedName>
        <fullName evidence="1">Uncharacterized protein</fullName>
    </submittedName>
</protein>
<dbReference type="HOGENOM" id="CLU_1896984_0_0_1"/>